<name>A0A060UYU3_9PROT</name>
<protein>
    <submittedName>
        <fullName evidence="1">Uncharacterized protein</fullName>
    </submittedName>
</protein>
<accession>A0A060UYU3</accession>
<dbReference type="EMBL" id="CCCS020000057">
    <property type="protein sequence ID" value="CDQ11863.1"/>
    <property type="molecule type" value="Genomic_DNA"/>
</dbReference>
<dbReference type="EMBL" id="LT841305">
    <property type="protein sequence ID" value="SMH65419.1"/>
    <property type="molecule type" value="Genomic_DNA"/>
</dbReference>
<reference evidence="2 3" key="3">
    <citation type="submission" date="2017-03" db="EMBL/GenBank/DDBJ databases">
        <authorList>
            <person name="Regsiter A."/>
            <person name="William W."/>
        </authorList>
    </citation>
    <scope>NUCLEOTIDE SEQUENCE [LARGE SCALE GENOMIC DNA]</scope>
    <source>
        <strain evidence="2">PRJEB5721</strain>
    </source>
</reference>
<reference evidence="1" key="2">
    <citation type="submission" date="2014-07" db="EMBL/GenBank/DDBJ databases">
        <title>Initial genome analysis of the psychrotolerant acidophile Acidithiobacillus ferrivorans CF27: insights into iron and sulfur oxidation pathways and into biofilm formation.</title>
        <authorList>
            <person name="Talla E."/>
            <person name="Hedrich S."/>
            <person name="Mangenot S."/>
            <person name="Ji B."/>
            <person name="Johnson D.B."/>
            <person name="Barbe V."/>
            <person name="Bonnefoy V."/>
        </authorList>
    </citation>
    <scope>NUCLEOTIDE SEQUENCE [LARGE SCALE GENOMIC DNA]</scope>
    <source>
        <strain evidence="1">CF27</strain>
    </source>
</reference>
<proteinExistence type="predicted"/>
<evidence type="ECO:0000313" key="2">
    <source>
        <dbReference type="EMBL" id="SMH65419.1"/>
    </source>
</evidence>
<gene>
    <name evidence="2" type="ORF">AFERRI_20201</name>
    <name evidence="1" type="ORF">AFERRI_600089</name>
</gene>
<evidence type="ECO:0000313" key="1">
    <source>
        <dbReference type="EMBL" id="CDQ11863.1"/>
    </source>
</evidence>
<sequence length="98" mass="10780">MQRRVSVTETTPEESAMENLVIALMQALCAEQVLSLAKTGKLLGIRRSQLERLLLLLGHTDGWGGMDYVAQAERRGRPVIILTEKGRALCAQMQASAE</sequence>
<keyword evidence="3" id="KW-1185">Reference proteome</keyword>
<evidence type="ECO:0000313" key="3">
    <source>
        <dbReference type="Proteomes" id="UP000193925"/>
    </source>
</evidence>
<dbReference type="InterPro" id="IPR036388">
    <property type="entry name" value="WH-like_DNA-bd_sf"/>
</dbReference>
<dbReference type="Gene3D" id="1.10.10.10">
    <property type="entry name" value="Winged helix-like DNA-binding domain superfamily/Winged helix DNA-binding domain"/>
    <property type="match status" value="1"/>
</dbReference>
<dbReference type="SUPFAM" id="SSF46785">
    <property type="entry name" value="Winged helix' DNA-binding domain"/>
    <property type="match status" value="1"/>
</dbReference>
<dbReference type="Proteomes" id="UP000193925">
    <property type="component" value="Chromosome AFERRI"/>
</dbReference>
<reference evidence="1" key="1">
    <citation type="submission" date="2014-03" db="EMBL/GenBank/DDBJ databases">
        <authorList>
            <person name="Genoscope - CEA"/>
        </authorList>
    </citation>
    <scope>NUCLEOTIDE SEQUENCE [LARGE SCALE GENOMIC DNA]</scope>
    <source>
        <strain evidence="1">CF27</strain>
    </source>
</reference>
<dbReference type="InterPro" id="IPR036390">
    <property type="entry name" value="WH_DNA-bd_sf"/>
</dbReference>
<dbReference type="AlphaFoldDB" id="A0A060UYU3"/>
<organism evidence="1">
    <name type="scientific">Acidithiobacillus ferrivorans</name>
    <dbReference type="NCBI Taxonomy" id="160808"/>
    <lineage>
        <taxon>Bacteria</taxon>
        <taxon>Pseudomonadati</taxon>
        <taxon>Pseudomonadota</taxon>
        <taxon>Acidithiobacillia</taxon>
        <taxon>Acidithiobacillales</taxon>
        <taxon>Acidithiobacillaceae</taxon>
        <taxon>Acidithiobacillus</taxon>
    </lineage>
</organism>